<dbReference type="PANTHER" id="PTHR46769:SF2">
    <property type="entry name" value="FIBROCYSTIN-L ISOFORM 2 PRECURSOR-RELATED"/>
    <property type="match status" value="1"/>
</dbReference>
<dbReference type="InterPro" id="IPR003961">
    <property type="entry name" value="FN3_dom"/>
</dbReference>
<evidence type="ECO:0000259" key="4">
    <source>
        <dbReference type="PROSITE" id="PS51820"/>
    </source>
</evidence>
<dbReference type="PROSITE" id="PS51257">
    <property type="entry name" value="PROKAR_LIPOPROTEIN"/>
    <property type="match status" value="1"/>
</dbReference>
<evidence type="ECO:0000256" key="3">
    <source>
        <dbReference type="SAM" id="SignalP"/>
    </source>
</evidence>
<dbReference type="PROSITE" id="PS51820">
    <property type="entry name" value="PA14"/>
    <property type="match status" value="1"/>
</dbReference>
<evidence type="ECO:0000256" key="1">
    <source>
        <dbReference type="ARBA" id="ARBA00022729"/>
    </source>
</evidence>
<name>A0ABT8VZQ9_9GAMM</name>
<dbReference type="InterPro" id="IPR036116">
    <property type="entry name" value="FN3_sf"/>
</dbReference>
<feature type="chain" id="PRO_5047296248" evidence="3">
    <location>
        <begin position="21"/>
        <end position="441"/>
    </location>
</feature>
<evidence type="ECO:0000256" key="2">
    <source>
        <dbReference type="SAM" id="MobiDB-lite"/>
    </source>
</evidence>
<dbReference type="Proteomes" id="UP001168640">
    <property type="component" value="Unassembled WGS sequence"/>
</dbReference>
<comment type="caution">
    <text evidence="5">The sequence shown here is derived from an EMBL/GenBank/DDBJ whole genome shotgun (WGS) entry which is preliminary data.</text>
</comment>
<dbReference type="InterPro" id="IPR013783">
    <property type="entry name" value="Ig-like_fold"/>
</dbReference>
<dbReference type="InterPro" id="IPR011658">
    <property type="entry name" value="PA14_dom"/>
</dbReference>
<dbReference type="SMART" id="SM00758">
    <property type="entry name" value="PA14"/>
    <property type="match status" value="1"/>
</dbReference>
<feature type="domain" description="PA14" evidence="4">
    <location>
        <begin position="40"/>
        <end position="195"/>
    </location>
</feature>
<feature type="signal peptide" evidence="3">
    <location>
        <begin position="1"/>
        <end position="20"/>
    </location>
</feature>
<evidence type="ECO:0000313" key="5">
    <source>
        <dbReference type="EMBL" id="MDO3721479.1"/>
    </source>
</evidence>
<protein>
    <submittedName>
        <fullName evidence="5">Fibronectin type III domain-containing protein</fullName>
    </submittedName>
</protein>
<dbReference type="InterPro" id="IPR037524">
    <property type="entry name" value="PA14/GLEYA"/>
</dbReference>
<sequence>MVKASTAILLAVVASFFAGCATQTPGPGDLPPPAAVPTTSDPGFVQFRYFDNISGSDISNLTETPAFPDNPDRVESLTSLEMSNRGNNYGAWVRGFIMAPATGDYRFFISADDAAQLLLSPSDQPGQAGIIATVPGKTSQGDYSKYSSQASGIQRLTEGQPYYFEVLFKQGGGPDHFSVAWEGPGMAQQVIGTDYLYSWSESGFGDGETTQEAYSLGYRVGYLDGSENLAFNQLYPPLDEDGDGLYDNWEIANGLNPGDPNDSNNDPDGDLISAADEFLIGTRENNPDSDADGMPDGFEYASGLDPLDSADASTDLDNDGFTNLEEYEAGTSINDSQSFPVVDDGGTTTEPVPTTGTAIISWTAPSTRSDGTSLALSEINSYLVKYGTSETALDQSVVIPGYETSATIEGLSTGTWYFTVQTEDTGGLLSPPSPAVSKTIN</sequence>
<feature type="compositionally biased region" description="Low complexity" evidence="2">
    <location>
        <begin position="253"/>
        <end position="266"/>
    </location>
</feature>
<dbReference type="RefSeq" id="WP_302909367.1">
    <property type="nucleotide sequence ID" value="NZ_JAUMIS010000001.1"/>
</dbReference>
<dbReference type="SUPFAM" id="SSF49265">
    <property type="entry name" value="Fibronectin type III"/>
    <property type="match status" value="1"/>
</dbReference>
<keyword evidence="6" id="KW-1185">Reference proteome</keyword>
<keyword evidence="1 3" id="KW-0732">Signal</keyword>
<dbReference type="InterPro" id="IPR052387">
    <property type="entry name" value="Fibrocystin"/>
</dbReference>
<dbReference type="PANTHER" id="PTHR46769">
    <property type="entry name" value="POLYCYSTIC KIDNEY AND HEPATIC DISEASE 1 (AUTOSOMAL RECESSIVE)-LIKE 1"/>
    <property type="match status" value="1"/>
</dbReference>
<dbReference type="CDD" id="cd00063">
    <property type="entry name" value="FN3"/>
    <property type="match status" value="1"/>
</dbReference>
<feature type="compositionally biased region" description="Low complexity" evidence="2">
    <location>
        <begin position="345"/>
        <end position="354"/>
    </location>
</feature>
<dbReference type="Gene3D" id="2.60.120.1560">
    <property type="match status" value="1"/>
</dbReference>
<accession>A0ABT8VZQ9</accession>
<dbReference type="SUPFAM" id="SSF56988">
    <property type="entry name" value="Anthrax protective antigen"/>
    <property type="match status" value="1"/>
</dbReference>
<dbReference type="Gene3D" id="2.60.40.10">
    <property type="entry name" value="Immunoglobulins"/>
    <property type="match status" value="1"/>
</dbReference>
<proteinExistence type="predicted"/>
<organism evidence="5 6">
    <name type="scientific">Marinobacter suaedae</name>
    <dbReference type="NCBI Taxonomy" id="3057675"/>
    <lineage>
        <taxon>Bacteria</taxon>
        <taxon>Pseudomonadati</taxon>
        <taxon>Pseudomonadota</taxon>
        <taxon>Gammaproteobacteria</taxon>
        <taxon>Pseudomonadales</taxon>
        <taxon>Marinobacteraceae</taxon>
        <taxon>Marinobacter</taxon>
    </lineage>
</organism>
<gene>
    <name evidence="5" type="ORF">QVZ43_07065</name>
</gene>
<feature type="region of interest" description="Disordered" evidence="2">
    <location>
        <begin position="252"/>
        <end position="354"/>
    </location>
</feature>
<dbReference type="EMBL" id="JAUMIS010000001">
    <property type="protein sequence ID" value="MDO3721479.1"/>
    <property type="molecule type" value="Genomic_DNA"/>
</dbReference>
<reference evidence="5" key="1">
    <citation type="submission" date="2023-07" db="EMBL/GenBank/DDBJ databases">
        <title>Marinobacter sp. chi1 genome sequencing and assembly.</title>
        <authorList>
            <person name="Park S."/>
        </authorList>
    </citation>
    <scope>NUCLEOTIDE SEQUENCE</scope>
    <source>
        <strain evidence="5">Chi1</strain>
    </source>
</reference>
<evidence type="ECO:0000313" key="6">
    <source>
        <dbReference type="Proteomes" id="UP001168640"/>
    </source>
</evidence>